<sequence>MSLTSLTTTASPRHLVLRALAQSQPNQPGNAAKGRFKSLGVGEQQPFSFFRPSLEGGDYIISTMQSISHLKESLPDKTDRQDFTVITPRFKLPDDAIKSMYPPVGFGAPVETLPHLAFNDPYLPWERHVSDLVPTSNVYRVPWLALLMFTADELLLPPEHLKGDKSILRNIKHEPPVMQEQDAGMAISIPLECIKDLADCQTPITPGSASDAEAASASTIFVKPSLFTELFRDNNNPESSQQRPDLSRYGYLSHIRRVNTTGMADADVDGEAFYSLIVSHRVGPLDQKDPSPVLVHLVSLEGVENLTLPLDTGTQYVAMASLHSWSYNCLPPNAFDVESVMEHLGLTSAWLRATPPDPVSDPECGEDNKHIIDRINDGYTLTRYRVQTGETTAAIFRGALTPKFVPHPLSESWNMLSDCGMDLQILDEKLGLPDITYYAAWQLGKTTAIADRAFSTALTKLRATIHVMAMGQAKARIMRKKGVFLDRQDALASTSQIVETLAKIQNDEMPGNRPEDLASRWVTSKQKPVDLSLGNKTIEAEYARSSLKVAEELAKSADGDEETIYNELNKPSNTEWAQVLAWLLDKMYLSNIPSQYLVVDPNHLPPESLRFFHIDANWIDAFIDGALSIGNHLESRFDKVRASIKRLVNRYIATPFPSGQLPLVPCFGFFMRSEIVSRFPDLRVAAEFSPSRANTTMPSILRQVIVSDGVLLCLLDVSPFSNASSRLTKLTFTQPPHQQSFAAGQSLSANQLKTIYRRIYTSYDGSSRSQSLCEPDEDILSRSISTDMTDPPVFKWGPNNTVRTLQFPAWSDRQLKLLQDHMPKDESVTFDGTTANSAIVGIQLTTPINQFTIAAGDDVQPVELPSFSRPRTFWVPDIPDYNEDALEDDKDDDGGEPPLLPILAPLDPPGARDRMTVLPPTTIELLEQAGMQRHTPEIAKFATTALQQDALIGPTNGPAGMPTYRLQIFPAGRAADLDANQSSIPMGPRQDLIFSISLSNPDLEGDFPIDEIRVLVPMGLPAGSGKPAYMFRHYHGPGPSMLSNLRFNVLASVDENATNIMFRLVPRTSGPGGLPFHLAKEISFILSLADVNVFPAHMKQRKAQVTLIQRFWKKGNVRWDDVLQSHNVILKQ</sequence>
<comment type="caution">
    <text evidence="1">The sequence shown here is derived from an EMBL/GenBank/DDBJ whole genome shotgun (WGS) entry which is preliminary data.</text>
</comment>
<gene>
    <name evidence="1" type="ORF">SLS60_011018</name>
</gene>
<evidence type="ECO:0000313" key="1">
    <source>
        <dbReference type="EMBL" id="KAL1592602.1"/>
    </source>
</evidence>
<reference evidence="1 2" key="1">
    <citation type="submission" date="2024-02" db="EMBL/GenBank/DDBJ databases">
        <title>De novo assembly and annotation of 12 fungi associated with fruit tree decline syndrome in Ontario, Canada.</title>
        <authorList>
            <person name="Sulman M."/>
            <person name="Ellouze W."/>
            <person name="Ilyukhin E."/>
        </authorList>
    </citation>
    <scope>NUCLEOTIDE SEQUENCE [LARGE SCALE GENOMIC DNA]</scope>
    <source>
        <strain evidence="1 2">M42-189</strain>
    </source>
</reference>
<keyword evidence="2" id="KW-1185">Reference proteome</keyword>
<evidence type="ECO:0000313" key="2">
    <source>
        <dbReference type="Proteomes" id="UP001521785"/>
    </source>
</evidence>
<accession>A0ABR3QL87</accession>
<organism evidence="1 2">
    <name type="scientific">Paraconiothyrium brasiliense</name>
    <dbReference type="NCBI Taxonomy" id="300254"/>
    <lineage>
        <taxon>Eukaryota</taxon>
        <taxon>Fungi</taxon>
        <taxon>Dikarya</taxon>
        <taxon>Ascomycota</taxon>
        <taxon>Pezizomycotina</taxon>
        <taxon>Dothideomycetes</taxon>
        <taxon>Pleosporomycetidae</taxon>
        <taxon>Pleosporales</taxon>
        <taxon>Massarineae</taxon>
        <taxon>Didymosphaeriaceae</taxon>
        <taxon>Paraconiothyrium</taxon>
    </lineage>
</organism>
<name>A0ABR3QL87_9PLEO</name>
<proteinExistence type="predicted"/>
<dbReference type="EMBL" id="JAKJXO020000020">
    <property type="protein sequence ID" value="KAL1592602.1"/>
    <property type="molecule type" value="Genomic_DNA"/>
</dbReference>
<dbReference type="Proteomes" id="UP001521785">
    <property type="component" value="Unassembled WGS sequence"/>
</dbReference>
<protein>
    <submittedName>
        <fullName evidence="1">Uncharacterized protein</fullName>
    </submittedName>
</protein>